<feature type="active site" description="O-(5'-phospho-DNA)-tyrosine intermediate" evidence="10">
    <location>
        <position position="416"/>
    </location>
</feature>
<dbReference type="OrthoDB" id="9804262at2"/>
<dbReference type="EC" id="5.6.2.1" evidence="10"/>
<feature type="site" description="Interaction with DNA" evidence="10">
    <location>
        <position position="602"/>
    </location>
</feature>
<feature type="site" description="Interaction with DNA" evidence="10">
    <location>
        <position position="265"/>
    </location>
</feature>
<dbReference type="InterPro" id="IPR006171">
    <property type="entry name" value="TOPRIM_dom"/>
</dbReference>
<dbReference type="PROSITE" id="PS52039">
    <property type="entry name" value="TOPO_IA_2"/>
    <property type="match status" value="1"/>
</dbReference>
<comment type="caution">
    <text evidence="14">The sequence shown here is derived from an EMBL/GenBank/DDBJ whole genome shotgun (WGS) entry which is preliminary data.</text>
</comment>
<keyword evidence="9 10" id="KW-0413">Isomerase</keyword>
<evidence type="ECO:0000256" key="2">
    <source>
        <dbReference type="ARBA" id="ARBA00009446"/>
    </source>
</evidence>
<dbReference type="Gene3D" id="1.10.290.10">
    <property type="entry name" value="Topoisomerase I, domain 4"/>
    <property type="match status" value="1"/>
</dbReference>
<feature type="region of interest" description="Interaction with DNA" evidence="10">
    <location>
        <begin position="273"/>
        <end position="278"/>
    </location>
</feature>
<dbReference type="PRINTS" id="PR00417">
    <property type="entry name" value="PRTPISMRASEI"/>
</dbReference>
<dbReference type="CDD" id="cd00186">
    <property type="entry name" value="TOP1Ac"/>
    <property type="match status" value="1"/>
</dbReference>
<keyword evidence="8 10" id="KW-0238">DNA-binding</keyword>
<dbReference type="Gene3D" id="2.70.20.10">
    <property type="entry name" value="Topoisomerase I, domain 3"/>
    <property type="match status" value="1"/>
</dbReference>
<dbReference type="SUPFAM" id="SSF56712">
    <property type="entry name" value="Prokaryotic type I DNA topoisomerase"/>
    <property type="match status" value="1"/>
</dbReference>
<dbReference type="GO" id="GO:0006265">
    <property type="term" value="P:DNA topological change"/>
    <property type="evidence" value="ECO:0007669"/>
    <property type="project" value="UniProtKB-UniRule"/>
</dbReference>
<feature type="domain" description="Toprim" evidence="12">
    <location>
        <begin position="113"/>
        <end position="226"/>
    </location>
</feature>
<dbReference type="InterPro" id="IPR013825">
    <property type="entry name" value="Topo_IA_cen_sub2"/>
</dbReference>
<dbReference type="GO" id="GO:0008270">
    <property type="term" value="F:zinc ion binding"/>
    <property type="evidence" value="ECO:0007669"/>
    <property type="project" value="UniProtKB-KW"/>
</dbReference>
<evidence type="ECO:0000259" key="12">
    <source>
        <dbReference type="PROSITE" id="PS50880"/>
    </source>
</evidence>
<dbReference type="InterPro" id="IPR013498">
    <property type="entry name" value="Topo_IA_Znf"/>
</dbReference>
<evidence type="ECO:0000256" key="6">
    <source>
        <dbReference type="ARBA" id="ARBA00022842"/>
    </source>
</evidence>
<dbReference type="HAMAP" id="MF_00952">
    <property type="entry name" value="Topoisom_1_prok"/>
    <property type="match status" value="1"/>
</dbReference>
<comment type="subunit">
    <text evidence="10">Monomer.</text>
</comment>
<gene>
    <name evidence="10" type="primary">topA</name>
    <name evidence="14" type="ORF">C8D99_101184</name>
</gene>
<dbReference type="Gene3D" id="1.10.460.10">
    <property type="entry name" value="Topoisomerase I, domain 2"/>
    <property type="match status" value="1"/>
</dbReference>
<feature type="compositionally biased region" description="Low complexity" evidence="11">
    <location>
        <begin position="38"/>
        <end position="70"/>
    </location>
</feature>
<evidence type="ECO:0000256" key="1">
    <source>
        <dbReference type="ARBA" id="ARBA00000213"/>
    </source>
</evidence>
<evidence type="ECO:0000259" key="13">
    <source>
        <dbReference type="PROSITE" id="PS52039"/>
    </source>
</evidence>
<dbReference type="AlphaFoldDB" id="A0A4R8MK34"/>
<dbReference type="PANTHER" id="PTHR42785">
    <property type="entry name" value="DNA TOPOISOMERASE, TYPE IA, CORE"/>
    <property type="match status" value="1"/>
</dbReference>
<evidence type="ECO:0000256" key="9">
    <source>
        <dbReference type="ARBA" id="ARBA00023235"/>
    </source>
</evidence>
<feature type="site" description="Interaction with DNA" evidence="10">
    <location>
        <position position="253"/>
    </location>
</feature>
<keyword evidence="6" id="KW-0460">Magnesium</keyword>
<dbReference type="GO" id="GO:0003677">
    <property type="term" value="F:DNA binding"/>
    <property type="evidence" value="ECO:0007669"/>
    <property type="project" value="UniProtKB-KW"/>
</dbReference>
<feature type="site" description="Interaction with DNA" evidence="10">
    <location>
        <position position="258"/>
    </location>
</feature>
<dbReference type="InterPro" id="IPR028612">
    <property type="entry name" value="Topoisom_1_IA"/>
</dbReference>
<dbReference type="SMART" id="SM00493">
    <property type="entry name" value="TOPRIM"/>
    <property type="match status" value="1"/>
</dbReference>
<dbReference type="NCBIfam" id="TIGR01051">
    <property type="entry name" value="topA_bact"/>
    <property type="match status" value="1"/>
</dbReference>
<accession>A0A4R8MK34</accession>
<dbReference type="SMART" id="SM00437">
    <property type="entry name" value="TOP1Ac"/>
    <property type="match status" value="1"/>
</dbReference>
<dbReference type="SUPFAM" id="SSF57783">
    <property type="entry name" value="Zinc beta-ribbon"/>
    <property type="match status" value="1"/>
</dbReference>
<dbReference type="InterPro" id="IPR013497">
    <property type="entry name" value="Topo_IA_cen"/>
</dbReference>
<dbReference type="Gene3D" id="3.30.65.10">
    <property type="entry name" value="Bacterial Topoisomerase I, domain 1"/>
    <property type="match status" value="2"/>
</dbReference>
<dbReference type="GO" id="GO:0003917">
    <property type="term" value="F:DNA topoisomerase type I (single strand cut, ATP-independent) activity"/>
    <property type="evidence" value="ECO:0007669"/>
    <property type="project" value="UniProtKB-UniRule"/>
</dbReference>
<dbReference type="Proteomes" id="UP000295066">
    <property type="component" value="Unassembled WGS sequence"/>
</dbReference>
<dbReference type="PROSITE" id="PS50880">
    <property type="entry name" value="TOPRIM"/>
    <property type="match status" value="1"/>
</dbReference>
<dbReference type="RefSeq" id="WP_133955399.1">
    <property type="nucleotide sequence ID" value="NZ_SORI01000001.1"/>
</dbReference>
<keyword evidence="5" id="KW-0862">Zinc</keyword>
<dbReference type="InterPro" id="IPR003602">
    <property type="entry name" value="Topo_IA_DNA-bd_dom"/>
</dbReference>
<feature type="site" description="Interaction with DNA" evidence="10">
    <location>
        <position position="143"/>
    </location>
</feature>
<dbReference type="Pfam" id="PF01131">
    <property type="entry name" value="Topoisom_bac"/>
    <property type="match status" value="1"/>
</dbReference>
<feature type="region of interest" description="Disordered" evidence="11">
    <location>
        <begin position="1"/>
        <end position="106"/>
    </location>
</feature>
<evidence type="ECO:0000256" key="8">
    <source>
        <dbReference type="ARBA" id="ARBA00023125"/>
    </source>
</evidence>
<dbReference type="EMBL" id="SORI01000001">
    <property type="protein sequence ID" value="TDY65037.1"/>
    <property type="molecule type" value="Genomic_DNA"/>
</dbReference>
<dbReference type="InterPro" id="IPR005733">
    <property type="entry name" value="TopoI_bac-type"/>
</dbReference>
<dbReference type="Pfam" id="PF01396">
    <property type="entry name" value="Zn_ribbon_Top1"/>
    <property type="match status" value="2"/>
</dbReference>
<evidence type="ECO:0000313" key="15">
    <source>
        <dbReference type="Proteomes" id="UP000295066"/>
    </source>
</evidence>
<dbReference type="Gene3D" id="3.40.50.140">
    <property type="match status" value="1"/>
</dbReference>
<keyword evidence="4" id="KW-0863">Zinc-finger</keyword>
<dbReference type="InterPro" id="IPR003601">
    <property type="entry name" value="Topo_IA_2"/>
</dbReference>
<feature type="site" description="Interaction with DNA" evidence="10">
    <location>
        <position position="250"/>
    </location>
</feature>
<dbReference type="GO" id="GO:0005694">
    <property type="term" value="C:chromosome"/>
    <property type="evidence" value="ECO:0007669"/>
    <property type="project" value="InterPro"/>
</dbReference>
<organism evidence="14 15">
    <name type="scientific">Aminivibrio pyruvatiphilus</name>
    <dbReference type="NCBI Taxonomy" id="1005740"/>
    <lineage>
        <taxon>Bacteria</taxon>
        <taxon>Thermotogati</taxon>
        <taxon>Synergistota</taxon>
        <taxon>Synergistia</taxon>
        <taxon>Synergistales</taxon>
        <taxon>Aminobacteriaceae</taxon>
        <taxon>Aminivibrio</taxon>
    </lineage>
</organism>
<protein>
    <recommendedName>
        <fullName evidence="10">DNA topoisomerase 1</fullName>
        <ecNumber evidence="10">5.6.2.1</ecNumber>
    </recommendedName>
    <alternativeName>
        <fullName evidence="10">DNA topoisomerase I</fullName>
    </alternativeName>
</protein>
<comment type="similarity">
    <text evidence="2 10">Belongs to the type IA topoisomerase family.</text>
</comment>
<name>A0A4R8MK34_9BACT</name>
<evidence type="ECO:0000313" key="14">
    <source>
        <dbReference type="EMBL" id="TDY65037.1"/>
    </source>
</evidence>
<dbReference type="CDD" id="cd03363">
    <property type="entry name" value="TOPRIM_TopoIA_TopoI"/>
    <property type="match status" value="1"/>
</dbReference>
<evidence type="ECO:0000256" key="10">
    <source>
        <dbReference type="HAMAP-Rule" id="MF_00952"/>
    </source>
</evidence>
<proteinExistence type="inferred from homology"/>
<feature type="site" description="Interaction with DNA" evidence="10">
    <location>
        <position position="249"/>
    </location>
</feature>
<dbReference type="InterPro" id="IPR034149">
    <property type="entry name" value="TOPRIM_TopoI"/>
</dbReference>
<keyword evidence="15" id="KW-1185">Reference proteome</keyword>
<feature type="compositionally biased region" description="Polar residues" evidence="11">
    <location>
        <begin position="94"/>
        <end position="105"/>
    </location>
</feature>
<keyword evidence="7 10" id="KW-0799">Topoisomerase</keyword>
<evidence type="ECO:0000256" key="7">
    <source>
        <dbReference type="ARBA" id="ARBA00023029"/>
    </source>
</evidence>
<evidence type="ECO:0000256" key="5">
    <source>
        <dbReference type="ARBA" id="ARBA00022833"/>
    </source>
</evidence>
<evidence type="ECO:0000256" key="11">
    <source>
        <dbReference type="SAM" id="MobiDB-lite"/>
    </source>
</evidence>
<dbReference type="Pfam" id="PF01751">
    <property type="entry name" value="Toprim"/>
    <property type="match status" value="1"/>
</dbReference>
<sequence>MAKAGKKEKTAPDTAPLSTSEKKKTAVTAPSAGGKKTSPASGKKPAAGKSAPAGAAKKASPSGRKSPSAGTGRKASSAGKKTTGTKSVPKAPRQKTSGRSGTASALSEAGAGKSLVIVESPTKAKTLTKILGPKYVVKSSVGHIRDLPKSRLAIDVDNDFAPEYILVKGKAKVKNELAGLAQKASRVILASDPDREGEAIAWHLCELLGIDPSSPCRVRFYEITPGAVREAVNNPEEVNMSKVEAQQARRILDRLVGYTLSPLLWKKIRRGLSAGRVQSVALALICAREREIREFVPRAYWLVTVTAAADDGRKYALRADSLDGKSLWKEGKSLLIDSEEVVEAILGEVEKFPLTVTDFKVRESLRAAPAPFKTSTLQQEAARRSSLSPRRTMSIAQELFEGVAIPGRGPTGLITYMRTDSLRIAPEAVEKCRAYIASSFEPSYLPEKENAYSAKGRSQDAHEAIRPTDVTITPESLEGILTPDQMKLYSLIWRRYVASQMTPARVANATLAASAGRAGFRQLGETLLFPGWSAVWPLDLKGESLLPAVRGEVLAVEGTEKEQKFTRPPARYSEATLIKVLEDEGVGRPSTYASIVETLYDRGYVIRNEERRLQSTPLGETVDEFLMKYFNGESLSSIVDTGFTARMEESLDDVEEGKTPWLSVLRDFWKNFTVTMSEAETAPAAQLPPPEPIGEDCPECGKPLVLKNGRFGEFVGCSGYPECRFTRPVLVKTGAVCPKCGTGDVVKRKSRKGKPFYGCSRYPDCDFVSWNPPSGKDCPECGAAMMTTGRKGGEECPKCGYVPPRETRDDD</sequence>
<evidence type="ECO:0000256" key="4">
    <source>
        <dbReference type="ARBA" id="ARBA00022771"/>
    </source>
</evidence>
<dbReference type="InterPro" id="IPR023405">
    <property type="entry name" value="Topo_IA_core_domain"/>
</dbReference>
<comment type="catalytic activity">
    <reaction evidence="1 10">
        <text>ATP-independent breakage of single-stranded DNA, followed by passage and rejoining.</text>
        <dbReference type="EC" id="5.6.2.1"/>
    </reaction>
</comment>
<comment type="function">
    <text evidence="10">Releases the supercoiling and torsional tension of DNA, which is introduced during the DNA replication and transcription, by transiently cleaving and rejoining one strand of the DNA duplex. Introduces a single-strand break via transesterification at a target site in duplex DNA. The scissile phosphodiester is attacked by the catalytic tyrosine of the enzyme, resulting in the formation of a DNA-(5'-phosphotyrosyl)-enzyme intermediate and the expulsion of a 3'-OH DNA strand. The free DNA strand then undergoes passage around the unbroken strand, thus removing DNA supercoils. Finally, in the religation step, the DNA 3'-OH attacks the covalent intermediate to expel the active-site tyrosine and restore the DNA phosphodiester backbone.</text>
</comment>
<feature type="domain" description="Topo IA-type catalytic" evidence="13">
    <location>
        <begin position="239"/>
        <end position="676"/>
    </location>
</feature>
<keyword evidence="3" id="KW-0479">Metal-binding</keyword>
<dbReference type="InterPro" id="IPR000380">
    <property type="entry name" value="Topo_IA"/>
</dbReference>
<reference evidence="14 15" key="1">
    <citation type="submission" date="2019-03" db="EMBL/GenBank/DDBJ databases">
        <title>Genomic Encyclopedia of Type Strains, Phase IV (KMG-IV): sequencing the most valuable type-strain genomes for metagenomic binning, comparative biology and taxonomic classification.</title>
        <authorList>
            <person name="Goeker M."/>
        </authorList>
    </citation>
    <scope>NUCLEOTIDE SEQUENCE [LARGE SCALE GENOMIC DNA]</scope>
    <source>
        <strain evidence="14 15">DSM 25964</strain>
    </source>
</reference>
<dbReference type="PANTHER" id="PTHR42785:SF1">
    <property type="entry name" value="DNA TOPOISOMERASE"/>
    <property type="match status" value="1"/>
</dbReference>
<evidence type="ECO:0000256" key="3">
    <source>
        <dbReference type="ARBA" id="ARBA00022723"/>
    </source>
</evidence>
<feature type="site" description="Interaction with DNA" evidence="10">
    <location>
        <position position="418"/>
    </location>
</feature>
<dbReference type="SMART" id="SM00436">
    <property type="entry name" value="TOP1Bc"/>
    <property type="match status" value="1"/>
</dbReference>
<dbReference type="InterPro" id="IPR013826">
    <property type="entry name" value="Topo_IA_cen_sub3"/>
</dbReference>
<feature type="compositionally biased region" description="Basic and acidic residues" evidence="11">
    <location>
        <begin position="1"/>
        <end position="11"/>
    </location>
</feature>
<dbReference type="InterPro" id="IPR013824">
    <property type="entry name" value="Topo_IA_cen_sub1"/>
</dbReference>